<sequence>MDIQTFALSLATLLLVTIASTSGWALLGKRNYLLGGLWFILAFSGLNFLLFGLYGVSVAYDIANLCDVFSRGLGIPVVATAGLMAVTHRYRPSVRASLFVLSMVLLGTALIESVTGIAWLEPCFRIGAWAMFSVYLWYFAKRLADVGEYLHAIGVSVALFGAQVVVISTGIVDTQNRMFYFMIEGAVAAYLCLELFYAYCALERRGH</sequence>
<dbReference type="RefSeq" id="WP_155453045.1">
    <property type="nucleotide sequence ID" value="NZ_WNKX01000003.1"/>
</dbReference>
<evidence type="ECO:0000256" key="1">
    <source>
        <dbReference type="SAM" id="Phobius"/>
    </source>
</evidence>
<dbReference type="OrthoDB" id="6711110at2"/>
<reference evidence="2 3" key="1">
    <citation type="submission" date="2019-11" db="EMBL/GenBank/DDBJ databases">
        <title>Type strains purchased from KCTC, JCM and DSMZ.</title>
        <authorList>
            <person name="Lu H."/>
        </authorList>
    </citation>
    <scope>NUCLEOTIDE SEQUENCE [LARGE SCALE GENOMIC DNA]</scope>
    <source>
        <strain evidence="2 3">JCM 31587</strain>
    </source>
</reference>
<feature type="transmembrane region" description="Helical" evidence="1">
    <location>
        <begin position="98"/>
        <end position="118"/>
    </location>
</feature>
<accession>A0A6L6QE03</accession>
<protein>
    <submittedName>
        <fullName evidence="2">Uncharacterized protein</fullName>
    </submittedName>
</protein>
<comment type="caution">
    <text evidence="2">The sequence shown here is derived from an EMBL/GenBank/DDBJ whole genome shotgun (WGS) entry which is preliminary data.</text>
</comment>
<evidence type="ECO:0000313" key="3">
    <source>
        <dbReference type="Proteomes" id="UP000472320"/>
    </source>
</evidence>
<evidence type="ECO:0000313" key="2">
    <source>
        <dbReference type="EMBL" id="MTW10107.1"/>
    </source>
</evidence>
<name>A0A6L6QE03_9BURK</name>
<keyword evidence="1" id="KW-0812">Transmembrane</keyword>
<keyword evidence="3" id="KW-1185">Reference proteome</keyword>
<gene>
    <name evidence="2" type="ORF">GM658_05785</name>
</gene>
<feature type="transmembrane region" description="Helical" evidence="1">
    <location>
        <begin position="68"/>
        <end position="86"/>
    </location>
</feature>
<feature type="transmembrane region" description="Helical" evidence="1">
    <location>
        <begin position="178"/>
        <end position="202"/>
    </location>
</feature>
<feature type="transmembrane region" description="Helical" evidence="1">
    <location>
        <begin position="34"/>
        <end position="56"/>
    </location>
</feature>
<organism evidence="2 3">
    <name type="scientific">Massilia eburnea</name>
    <dbReference type="NCBI Taxonomy" id="1776165"/>
    <lineage>
        <taxon>Bacteria</taxon>
        <taxon>Pseudomonadati</taxon>
        <taxon>Pseudomonadota</taxon>
        <taxon>Betaproteobacteria</taxon>
        <taxon>Burkholderiales</taxon>
        <taxon>Oxalobacteraceae</taxon>
        <taxon>Telluria group</taxon>
        <taxon>Massilia</taxon>
    </lineage>
</organism>
<dbReference type="Proteomes" id="UP000472320">
    <property type="component" value="Unassembled WGS sequence"/>
</dbReference>
<proteinExistence type="predicted"/>
<feature type="transmembrane region" description="Helical" evidence="1">
    <location>
        <begin position="6"/>
        <end position="27"/>
    </location>
</feature>
<keyword evidence="1" id="KW-1133">Transmembrane helix</keyword>
<feature type="transmembrane region" description="Helical" evidence="1">
    <location>
        <begin position="152"/>
        <end position="172"/>
    </location>
</feature>
<dbReference type="AlphaFoldDB" id="A0A6L6QE03"/>
<keyword evidence="1" id="KW-0472">Membrane</keyword>
<dbReference type="EMBL" id="WNKX01000003">
    <property type="protein sequence ID" value="MTW10107.1"/>
    <property type="molecule type" value="Genomic_DNA"/>
</dbReference>